<dbReference type="HOGENOM" id="CLU_000288_7_30_1"/>
<feature type="non-terminal residue" evidence="2">
    <location>
        <position position="1"/>
    </location>
</feature>
<evidence type="ECO:0000259" key="1">
    <source>
        <dbReference type="PROSITE" id="PS50011"/>
    </source>
</evidence>
<dbReference type="InterPro" id="IPR000719">
    <property type="entry name" value="Prot_kinase_dom"/>
</dbReference>
<sequence length="93" mass="10002">ILGIANGLHYLHTFKQGPIIHGDVKGPNVLVSNDGYALLTDFGFSHLAGASFSLAVEQRPGGTLNWMAPEYLHEDQFTITTAGDVWAFGMTAL</sequence>
<dbReference type="SUPFAM" id="SSF56112">
    <property type="entry name" value="Protein kinase-like (PK-like)"/>
    <property type="match status" value="1"/>
</dbReference>
<proteinExistence type="predicted"/>
<dbReference type="OrthoDB" id="4062651at2759"/>
<dbReference type="InterPro" id="IPR008271">
    <property type="entry name" value="Ser/Thr_kinase_AS"/>
</dbReference>
<dbReference type="GO" id="GO:0004672">
    <property type="term" value="F:protein kinase activity"/>
    <property type="evidence" value="ECO:0007669"/>
    <property type="project" value="InterPro"/>
</dbReference>
<dbReference type="Proteomes" id="UP000053989">
    <property type="component" value="Unassembled WGS sequence"/>
</dbReference>
<dbReference type="InParanoid" id="A0A0C3DAA0"/>
<name>A0A0C3DAA0_9AGAM</name>
<reference evidence="2 3" key="1">
    <citation type="submission" date="2014-04" db="EMBL/GenBank/DDBJ databases">
        <authorList>
            <consortium name="DOE Joint Genome Institute"/>
            <person name="Kuo A."/>
            <person name="Kohler A."/>
            <person name="Nagy L.G."/>
            <person name="Floudas D."/>
            <person name="Copeland A."/>
            <person name="Barry K.W."/>
            <person name="Cichocki N."/>
            <person name="Veneault-Fourrey C."/>
            <person name="LaButti K."/>
            <person name="Lindquist E.A."/>
            <person name="Lipzen A."/>
            <person name="Lundell T."/>
            <person name="Morin E."/>
            <person name="Murat C."/>
            <person name="Sun H."/>
            <person name="Tunlid A."/>
            <person name="Henrissat B."/>
            <person name="Grigoriev I.V."/>
            <person name="Hibbett D.S."/>
            <person name="Martin F."/>
            <person name="Nordberg H.P."/>
            <person name="Cantor M.N."/>
            <person name="Hua S.X."/>
        </authorList>
    </citation>
    <scope>NUCLEOTIDE SEQUENCE [LARGE SCALE GENOMIC DNA]</scope>
    <source>
        <strain evidence="2 3">Foug A</strain>
    </source>
</reference>
<protein>
    <recommendedName>
        <fullName evidence="1">Protein kinase domain-containing protein</fullName>
    </recommendedName>
</protein>
<evidence type="ECO:0000313" key="3">
    <source>
        <dbReference type="Proteomes" id="UP000053989"/>
    </source>
</evidence>
<dbReference type="InterPro" id="IPR011009">
    <property type="entry name" value="Kinase-like_dom_sf"/>
</dbReference>
<dbReference type="EMBL" id="KN822192">
    <property type="protein sequence ID" value="KIM53036.1"/>
    <property type="molecule type" value="Genomic_DNA"/>
</dbReference>
<reference evidence="3" key="2">
    <citation type="submission" date="2015-01" db="EMBL/GenBank/DDBJ databases">
        <title>Evolutionary Origins and Diversification of the Mycorrhizal Mutualists.</title>
        <authorList>
            <consortium name="DOE Joint Genome Institute"/>
            <consortium name="Mycorrhizal Genomics Consortium"/>
            <person name="Kohler A."/>
            <person name="Kuo A."/>
            <person name="Nagy L.G."/>
            <person name="Floudas D."/>
            <person name="Copeland A."/>
            <person name="Barry K.W."/>
            <person name="Cichocki N."/>
            <person name="Veneault-Fourrey C."/>
            <person name="LaButti K."/>
            <person name="Lindquist E.A."/>
            <person name="Lipzen A."/>
            <person name="Lundell T."/>
            <person name="Morin E."/>
            <person name="Murat C."/>
            <person name="Riley R."/>
            <person name="Ohm R."/>
            <person name="Sun H."/>
            <person name="Tunlid A."/>
            <person name="Henrissat B."/>
            <person name="Grigoriev I.V."/>
            <person name="Hibbett D.S."/>
            <person name="Martin F."/>
        </authorList>
    </citation>
    <scope>NUCLEOTIDE SEQUENCE [LARGE SCALE GENOMIC DNA]</scope>
    <source>
        <strain evidence="3">Foug A</strain>
    </source>
</reference>
<feature type="domain" description="Protein kinase" evidence="1">
    <location>
        <begin position="1"/>
        <end position="93"/>
    </location>
</feature>
<dbReference type="STRING" id="1036808.A0A0C3DAA0"/>
<dbReference type="AlphaFoldDB" id="A0A0C3DAA0"/>
<dbReference type="PANTHER" id="PTHR47975">
    <property type="entry name" value="S-LOCUS LECTIN KINASE FAMILY PROTEIN"/>
    <property type="match status" value="1"/>
</dbReference>
<dbReference type="PROSITE" id="PS50011">
    <property type="entry name" value="PROTEIN_KINASE_DOM"/>
    <property type="match status" value="1"/>
</dbReference>
<dbReference type="PROSITE" id="PS00108">
    <property type="entry name" value="PROTEIN_KINASE_ST"/>
    <property type="match status" value="1"/>
</dbReference>
<gene>
    <name evidence="2" type="ORF">SCLCIDRAFT_91560</name>
</gene>
<dbReference type="Pfam" id="PF00069">
    <property type="entry name" value="Pkinase"/>
    <property type="match status" value="1"/>
</dbReference>
<organism evidence="2 3">
    <name type="scientific">Scleroderma citrinum Foug A</name>
    <dbReference type="NCBI Taxonomy" id="1036808"/>
    <lineage>
        <taxon>Eukaryota</taxon>
        <taxon>Fungi</taxon>
        <taxon>Dikarya</taxon>
        <taxon>Basidiomycota</taxon>
        <taxon>Agaricomycotina</taxon>
        <taxon>Agaricomycetes</taxon>
        <taxon>Agaricomycetidae</taxon>
        <taxon>Boletales</taxon>
        <taxon>Sclerodermatineae</taxon>
        <taxon>Sclerodermataceae</taxon>
        <taxon>Scleroderma</taxon>
    </lineage>
</organism>
<feature type="non-terminal residue" evidence="2">
    <location>
        <position position="93"/>
    </location>
</feature>
<dbReference type="GO" id="GO:0005524">
    <property type="term" value="F:ATP binding"/>
    <property type="evidence" value="ECO:0007669"/>
    <property type="project" value="InterPro"/>
</dbReference>
<evidence type="ECO:0000313" key="2">
    <source>
        <dbReference type="EMBL" id="KIM53036.1"/>
    </source>
</evidence>
<accession>A0A0C3DAA0</accession>
<keyword evidence="3" id="KW-1185">Reference proteome</keyword>
<dbReference type="PANTHER" id="PTHR47975:SF70">
    <property type="entry name" value="PROTEIN KINASE DOMAIN-CONTAINING PROTEIN"/>
    <property type="match status" value="1"/>
</dbReference>
<dbReference type="Gene3D" id="1.10.510.10">
    <property type="entry name" value="Transferase(Phosphotransferase) domain 1"/>
    <property type="match status" value="1"/>
</dbReference>